<dbReference type="Pfam" id="PF20925">
    <property type="entry name" value="Htt_bridge"/>
    <property type="match status" value="1"/>
</dbReference>
<comment type="caution">
    <text evidence="1">The sequence shown here is derived from an EMBL/GenBank/DDBJ whole genome shotgun (WGS) entry which is preliminary data.</text>
</comment>
<reference evidence="1 2" key="1">
    <citation type="submission" date="2023-02" db="EMBL/GenBank/DDBJ databases">
        <title>LHISI_Scaffold_Assembly.</title>
        <authorList>
            <person name="Stuart O.P."/>
            <person name="Cleave R."/>
            <person name="Magrath M.J.L."/>
            <person name="Mikheyev A.S."/>
        </authorList>
    </citation>
    <scope>NUCLEOTIDE SEQUENCE [LARGE SCALE GENOMIC DNA]</scope>
    <source>
        <strain evidence="1">Daus_M_001</strain>
        <tissue evidence="1">Leg muscle</tissue>
    </source>
</reference>
<protein>
    <submittedName>
        <fullName evidence="1">Uncharacterized protein</fullName>
    </submittedName>
</protein>
<accession>A0ABQ9G8R9</accession>
<dbReference type="Proteomes" id="UP001159363">
    <property type="component" value="Chromosome 13"/>
</dbReference>
<sequence>MNFSIISGSYCRVAKAMMYMVDAKKSDENSAPMNEINVLFLKLATRCPLLAFQWCYLLTLLNYQNQDFWAQVLRKPHELILNQRYFV</sequence>
<name>A0ABQ9G8R9_9NEOP</name>
<gene>
    <name evidence="1" type="ORF">PR048_030360</name>
</gene>
<organism evidence="1 2">
    <name type="scientific">Dryococelus australis</name>
    <dbReference type="NCBI Taxonomy" id="614101"/>
    <lineage>
        <taxon>Eukaryota</taxon>
        <taxon>Metazoa</taxon>
        <taxon>Ecdysozoa</taxon>
        <taxon>Arthropoda</taxon>
        <taxon>Hexapoda</taxon>
        <taxon>Insecta</taxon>
        <taxon>Pterygota</taxon>
        <taxon>Neoptera</taxon>
        <taxon>Polyneoptera</taxon>
        <taxon>Phasmatodea</taxon>
        <taxon>Verophasmatodea</taxon>
        <taxon>Anareolatae</taxon>
        <taxon>Phasmatidae</taxon>
        <taxon>Eurycanthinae</taxon>
        <taxon>Dryococelus</taxon>
    </lineage>
</organism>
<dbReference type="InterPro" id="IPR048412">
    <property type="entry name" value="Htt_bridge"/>
</dbReference>
<dbReference type="EMBL" id="JARBHB010000014">
    <property type="protein sequence ID" value="KAJ8868819.1"/>
    <property type="molecule type" value="Genomic_DNA"/>
</dbReference>
<proteinExistence type="predicted"/>
<keyword evidence="2" id="KW-1185">Reference proteome</keyword>
<evidence type="ECO:0000313" key="1">
    <source>
        <dbReference type="EMBL" id="KAJ8868819.1"/>
    </source>
</evidence>
<evidence type="ECO:0000313" key="2">
    <source>
        <dbReference type="Proteomes" id="UP001159363"/>
    </source>
</evidence>